<gene>
    <name evidence="2" type="ORF">JET18_20250</name>
</gene>
<name>A0ABS1QKN9_9FLAO</name>
<comment type="caution">
    <text evidence="2">The sequence shown here is derived from an EMBL/GenBank/DDBJ whole genome shotgun (WGS) entry which is preliminary data.</text>
</comment>
<dbReference type="Proteomes" id="UP000661696">
    <property type="component" value="Unassembled WGS sequence"/>
</dbReference>
<evidence type="ECO:0000256" key="1">
    <source>
        <dbReference type="SAM" id="Phobius"/>
    </source>
</evidence>
<reference evidence="2 3" key="1">
    <citation type="submission" date="2020-12" db="EMBL/GenBank/DDBJ databases">
        <title>Chryseobacterium endoalhailicus sp. nov., isolated from seed of leguminous plant.</title>
        <authorList>
            <person name="Zhang X."/>
        </authorList>
    </citation>
    <scope>NUCLEOTIDE SEQUENCE [LARGE SCALE GENOMIC DNA]</scope>
    <source>
        <strain evidence="2 3">L7</strain>
    </source>
</reference>
<accession>A0ABS1QKN9</accession>
<evidence type="ECO:0000313" key="2">
    <source>
        <dbReference type="EMBL" id="MBL1223188.1"/>
    </source>
</evidence>
<organism evidence="2 3">
    <name type="scientific">Chryseobacterium endalhagicum</name>
    <dbReference type="NCBI Taxonomy" id="2797638"/>
    <lineage>
        <taxon>Bacteria</taxon>
        <taxon>Pseudomonadati</taxon>
        <taxon>Bacteroidota</taxon>
        <taxon>Flavobacteriia</taxon>
        <taxon>Flavobacteriales</taxon>
        <taxon>Weeksellaceae</taxon>
        <taxon>Chryseobacterium group</taxon>
        <taxon>Chryseobacterium</taxon>
    </lineage>
</organism>
<keyword evidence="3" id="KW-1185">Reference proteome</keyword>
<dbReference type="EMBL" id="JAELVM010000003">
    <property type="protein sequence ID" value="MBL1223188.1"/>
    <property type="molecule type" value="Genomic_DNA"/>
</dbReference>
<keyword evidence="1" id="KW-0812">Transmembrane</keyword>
<proteinExistence type="predicted"/>
<feature type="transmembrane region" description="Helical" evidence="1">
    <location>
        <begin position="12"/>
        <end position="31"/>
    </location>
</feature>
<sequence>MSNYNVNREMAGVAIISVVFIFILPTLSPYLTEDCKTKIERIKKEECKIKIEKIDHTGTFKLIGTDMETFQPCECNDGNRWWSFYKKEFEPGDYFIKNKGEPYYKIIKKDTVIIHEEKCYSK</sequence>
<protein>
    <submittedName>
        <fullName evidence="2">Uncharacterized protein</fullName>
    </submittedName>
</protein>
<dbReference type="RefSeq" id="WP_202094216.1">
    <property type="nucleotide sequence ID" value="NZ_JAELVM010000003.1"/>
</dbReference>
<keyword evidence="1" id="KW-0472">Membrane</keyword>
<keyword evidence="1" id="KW-1133">Transmembrane helix</keyword>
<evidence type="ECO:0000313" key="3">
    <source>
        <dbReference type="Proteomes" id="UP000661696"/>
    </source>
</evidence>